<keyword evidence="1" id="KW-0175">Coiled coil</keyword>
<evidence type="ECO:0000313" key="2">
    <source>
        <dbReference type="EMBL" id="CAK77657.1"/>
    </source>
</evidence>
<dbReference type="STRING" id="5888.A0D3P0"/>
<sequence length="280" mass="33945">MDYLSVYQGYNRAILMEKKNIIKKCLMNKFLFTMLKKEEIWQSIKMFQKQNRRELDQTRESEDQSSFISDNEKENLFKNKQQSCQCKQQVLQLKKECMLQIRELKAQHQIEMENLQNQFQKLMIEQKQKYEQEISQLKEDLEFYMCEQNDKELLQLIEQEQQKDKEIFQQQLEYQITEKLKLEQKLIQCQRELKQYQESTQQIQSSQHTQPNYQQLQQSVHKNCAPQLFRDTNRKVKLQSEGIDRSIVNDDNSNRVGICNSIKNFNANIKHMEKSQQSQY</sequence>
<dbReference type="EMBL" id="CT868274">
    <property type="protein sequence ID" value="CAK77657.1"/>
    <property type="molecule type" value="Genomic_DNA"/>
</dbReference>
<gene>
    <name evidence="2" type="ORF">GSPATT00013145001</name>
</gene>
<dbReference type="HOGENOM" id="CLU_995565_0_0_1"/>
<dbReference type="OMA" id="FNANIKH"/>
<dbReference type="Proteomes" id="UP000000600">
    <property type="component" value="Unassembled WGS sequence"/>
</dbReference>
<dbReference type="GeneID" id="5030839"/>
<reference evidence="2 3" key="1">
    <citation type="journal article" date="2006" name="Nature">
        <title>Global trends of whole-genome duplications revealed by the ciliate Paramecium tetraurelia.</title>
        <authorList>
            <consortium name="Genoscope"/>
            <person name="Aury J.-M."/>
            <person name="Jaillon O."/>
            <person name="Duret L."/>
            <person name="Noel B."/>
            <person name="Jubin C."/>
            <person name="Porcel B.M."/>
            <person name="Segurens B."/>
            <person name="Daubin V."/>
            <person name="Anthouard V."/>
            <person name="Aiach N."/>
            <person name="Arnaiz O."/>
            <person name="Billaut A."/>
            <person name="Beisson J."/>
            <person name="Blanc I."/>
            <person name="Bouhouche K."/>
            <person name="Camara F."/>
            <person name="Duharcourt S."/>
            <person name="Guigo R."/>
            <person name="Gogendeau D."/>
            <person name="Katinka M."/>
            <person name="Keller A.-M."/>
            <person name="Kissmehl R."/>
            <person name="Klotz C."/>
            <person name="Koll F."/>
            <person name="Le Moue A."/>
            <person name="Lepere C."/>
            <person name="Malinsky S."/>
            <person name="Nowacki M."/>
            <person name="Nowak J.K."/>
            <person name="Plattner H."/>
            <person name="Poulain J."/>
            <person name="Ruiz F."/>
            <person name="Serrano V."/>
            <person name="Zagulski M."/>
            <person name="Dessen P."/>
            <person name="Betermier M."/>
            <person name="Weissenbach J."/>
            <person name="Scarpelli C."/>
            <person name="Schachter V."/>
            <person name="Sperling L."/>
            <person name="Meyer E."/>
            <person name="Cohen J."/>
            <person name="Wincker P."/>
        </authorList>
    </citation>
    <scope>NUCLEOTIDE SEQUENCE [LARGE SCALE GENOMIC DNA]</scope>
    <source>
        <strain evidence="2 3">Stock d4-2</strain>
    </source>
</reference>
<dbReference type="RefSeq" id="XP_001445054.1">
    <property type="nucleotide sequence ID" value="XM_001445017.1"/>
</dbReference>
<feature type="coiled-coil region" evidence="1">
    <location>
        <begin position="87"/>
        <end position="147"/>
    </location>
</feature>
<evidence type="ECO:0000256" key="1">
    <source>
        <dbReference type="SAM" id="Coils"/>
    </source>
</evidence>
<accession>A0D3P0</accession>
<dbReference type="KEGG" id="ptm:GSPATT00013145001"/>
<protein>
    <submittedName>
        <fullName evidence="2">Uncharacterized protein</fullName>
    </submittedName>
</protein>
<dbReference type="OrthoDB" id="308377at2759"/>
<organism evidence="2 3">
    <name type="scientific">Paramecium tetraurelia</name>
    <dbReference type="NCBI Taxonomy" id="5888"/>
    <lineage>
        <taxon>Eukaryota</taxon>
        <taxon>Sar</taxon>
        <taxon>Alveolata</taxon>
        <taxon>Ciliophora</taxon>
        <taxon>Intramacronucleata</taxon>
        <taxon>Oligohymenophorea</taxon>
        <taxon>Peniculida</taxon>
        <taxon>Parameciidae</taxon>
        <taxon>Paramecium</taxon>
    </lineage>
</organism>
<dbReference type="InParanoid" id="A0D3P0"/>
<evidence type="ECO:0000313" key="3">
    <source>
        <dbReference type="Proteomes" id="UP000000600"/>
    </source>
</evidence>
<keyword evidence="3" id="KW-1185">Reference proteome</keyword>
<proteinExistence type="predicted"/>
<dbReference type="AlphaFoldDB" id="A0D3P0"/>
<name>A0D3P0_PARTE</name>